<organism evidence="8 9">
    <name type="scientific">Microbacterium aurantiacum</name>
    <dbReference type="NCBI Taxonomy" id="162393"/>
    <lineage>
        <taxon>Bacteria</taxon>
        <taxon>Bacillati</taxon>
        <taxon>Actinomycetota</taxon>
        <taxon>Actinomycetes</taxon>
        <taxon>Micrococcales</taxon>
        <taxon>Microbacteriaceae</taxon>
        <taxon>Microbacterium</taxon>
    </lineage>
</organism>
<evidence type="ECO:0000256" key="4">
    <source>
        <dbReference type="ARBA" id="ARBA00023163"/>
    </source>
</evidence>
<dbReference type="SUPFAM" id="SSF88659">
    <property type="entry name" value="Sigma3 and sigma4 domains of RNA polymerase sigma factors"/>
    <property type="match status" value="1"/>
</dbReference>
<dbReference type="Proteomes" id="UP000037737">
    <property type="component" value="Unassembled WGS sequence"/>
</dbReference>
<dbReference type="InterPro" id="IPR007627">
    <property type="entry name" value="RNA_pol_sigma70_r2"/>
</dbReference>
<dbReference type="Gene3D" id="1.10.1740.10">
    <property type="match status" value="1"/>
</dbReference>
<dbReference type="OrthoDB" id="3747638at2"/>
<dbReference type="InterPro" id="IPR013325">
    <property type="entry name" value="RNA_pol_sigma_r2"/>
</dbReference>
<feature type="domain" description="RNA polymerase sigma-70 region 2" evidence="6">
    <location>
        <begin position="26"/>
        <end position="89"/>
    </location>
</feature>
<evidence type="ECO:0000256" key="5">
    <source>
        <dbReference type="SAM" id="MobiDB-lite"/>
    </source>
</evidence>
<dbReference type="GO" id="GO:0003677">
    <property type="term" value="F:DNA binding"/>
    <property type="evidence" value="ECO:0007669"/>
    <property type="project" value="InterPro"/>
</dbReference>
<proteinExistence type="inferred from homology"/>
<feature type="region of interest" description="Disordered" evidence="5">
    <location>
        <begin position="178"/>
        <end position="202"/>
    </location>
</feature>
<evidence type="ECO:0000256" key="3">
    <source>
        <dbReference type="ARBA" id="ARBA00023082"/>
    </source>
</evidence>
<sequence>MSNTNVSPDNEVIERSAHEPAVFALLFDRHAKVVYRYAAQRLGDSLAEDVMSETFLVAFERRSSFDPTVVDARPWLLGIATRLMRKHARVEATAWRGMAAELAAQVASDFIEQAGSRIDAERLTRRLAKALRRLSDTDRDTLLLYAWADLSYSAIATAMNVPVGTVRSRLSRARRQLRRAAGTSTLEQEMDHGRTDTAPQHP</sequence>
<evidence type="ECO:0000259" key="6">
    <source>
        <dbReference type="Pfam" id="PF04542"/>
    </source>
</evidence>
<dbReference type="PANTHER" id="PTHR43133:SF25">
    <property type="entry name" value="RNA POLYMERASE SIGMA FACTOR RFAY-RELATED"/>
    <property type="match status" value="1"/>
</dbReference>
<feature type="domain" description="RNA polymerase sigma factor 70 region 4 type 2" evidence="7">
    <location>
        <begin position="125"/>
        <end position="177"/>
    </location>
</feature>
<dbReference type="PANTHER" id="PTHR43133">
    <property type="entry name" value="RNA POLYMERASE ECF-TYPE SIGMA FACTO"/>
    <property type="match status" value="1"/>
</dbReference>
<dbReference type="Pfam" id="PF04542">
    <property type="entry name" value="Sigma70_r2"/>
    <property type="match status" value="1"/>
</dbReference>
<dbReference type="InterPro" id="IPR013249">
    <property type="entry name" value="RNA_pol_sigma70_r4_t2"/>
</dbReference>
<dbReference type="Gene3D" id="1.10.10.10">
    <property type="entry name" value="Winged helix-like DNA-binding domain superfamily/Winged helix DNA-binding domain"/>
    <property type="match status" value="1"/>
</dbReference>
<dbReference type="SUPFAM" id="SSF88946">
    <property type="entry name" value="Sigma2 domain of RNA polymerase sigma factors"/>
    <property type="match status" value="1"/>
</dbReference>
<dbReference type="InterPro" id="IPR039425">
    <property type="entry name" value="RNA_pol_sigma-70-like"/>
</dbReference>
<comment type="similarity">
    <text evidence="1">Belongs to the sigma-70 factor family. ECF subfamily.</text>
</comment>
<keyword evidence="3" id="KW-0731">Sigma factor</keyword>
<dbReference type="InterPro" id="IPR014284">
    <property type="entry name" value="RNA_pol_sigma-70_dom"/>
</dbReference>
<keyword evidence="9" id="KW-1185">Reference proteome</keyword>
<keyword evidence="2" id="KW-0805">Transcription regulation</keyword>
<dbReference type="InterPro" id="IPR013324">
    <property type="entry name" value="RNA_pol_sigma_r3/r4-like"/>
</dbReference>
<evidence type="ECO:0000256" key="2">
    <source>
        <dbReference type="ARBA" id="ARBA00023015"/>
    </source>
</evidence>
<dbReference type="PATRIC" id="fig|84292.3.peg.1637"/>
<dbReference type="KEGG" id="mcw:A8L33_14145"/>
<dbReference type="GO" id="GO:0006352">
    <property type="term" value="P:DNA-templated transcription initiation"/>
    <property type="evidence" value="ECO:0007669"/>
    <property type="project" value="InterPro"/>
</dbReference>
<name>A0A0M8MNQ4_9MICO</name>
<dbReference type="AlphaFoldDB" id="A0A0M8MNQ4"/>
<comment type="caution">
    <text evidence="8">The sequence shown here is derived from an EMBL/GenBank/DDBJ whole genome shotgun (WGS) entry which is preliminary data.</text>
</comment>
<reference evidence="8" key="1">
    <citation type="submission" date="2015-04" db="EMBL/GenBank/DDBJ databases">
        <title>Complete genome sequence of Microbacterium chocolatum SIT 101, a bacterium enantioselectively hydrolyzing mesomeric diesters.</title>
        <authorList>
            <person name="Li X."/>
            <person name="Xu Y."/>
        </authorList>
    </citation>
    <scope>NUCLEOTIDE SEQUENCE [LARGE SCALE GENOMIC DNA]</scope>
    <source>
        <strain evidence="8">SIT 101</strain>
    </source>
</reference>
<dbReference type="Pfam" id="PF08281">
    <property type="entry name" value="Sigma70_r4_2"/>
    <property type="match status" value="1"/>
</dbReference>
<dbReference type="NCBIfam" id="TIGR02937">
    <property type="entry name" value="sigma70-ECF"/>
    <property type="match status" value="1"/>
</dbReference>
<dbReference type="EMBL" id="LAVO01000007">
    <property type="protein sequence ID" value="KOS10760.1"/>
    <property type="molecule type" value="Genomic_DNA"/>
</dbReference>
<evidence type="ECO:0000313" key="9">
    <source>
        <dbReference type="Proteomes" id="UP000037737"/>
    </source>
</evidence>
<evidence type="ECO:0000256" key="1">
    <source>
        <dbReference type="ARBA" id="ARBA00010641"/>
    </source>
</evidence>
<protein>
    <submittedName>
        <fullName evidence="8">ECF subfamily RNA polymerase sigma-70 factor</fullName>
    </submittedName>
</protein>
<accession>A0A0M8MNQ4</accession>
<dbReference type="InterPro" id="IPR036388">
    <property type="entry name" value="WH-like_DNA-bd_sf"/>
</dbReference>
<evidence type="ECO:0000259" key="7">
    <source>
        <dbReference type="Pfam" id="PF08281"/>
    </source>
</evidence>
<keyword evidence="4" id="KW-0804">Transcription</keyword>
<evidence type="ECO:0000313" key="8">
    <source>
        <dbReference type="EMBL" id="KOS10760.1"/>
    </source>
</evidence>
<gene>
    <name evidence="8" type="ORF">XI38_08010</name>
</gene>
<dbReference type="GO" id="GO:0016987">
    <property type="term" value="F:sigma factor activity"/>
    <property type="evidence" value="ECO:0007669"/>
    <property type="project" value="UniProtKB-KW"/>
</dbReference>